<keyword evidence="1" id="KW-0805">Transcription regulation</keyword>
<gene>
    <name evidence="5" type="ORF">ACFPP9_19245</name>
</gene>
<dbReference type="SUPFAM" id="SSF47413">
    <property type="entry name" value="lambda repressor-like DNA-binding domains"/>
    <property type="match status" value="1"/>
</dbReference>
<keyword evidence="2 5" id="KW-0238">DNA-binding</keyword>
<dbReference type="PANTHER" id="PTHR30146:SF152">
    <property type="entry name" value="TRANSCRIPTIONAL REGULATORY PROTEIN"/>
    <property type="match status" value="1"/>
</dbReference>
<name>A0ABW0Q0Q4_9HYPH</name>
<evidence type="ECO:0000259" key="4">
    <source>
        <dbReference type="PROSITE" id="PS50932"/>
    </source>
</evidence>
<dbReference type="CDD" id="cd06307">
    <property type="entry name" value="PBP1_sugar_binding"/>
    <property type="match status" value="1"/>
</dbReference>
<keyword evidence="3" id="KW-0804">Transcription</keyword>
<protein>
    <submittedName>
        <fullName evidence="5">LacI family DNA-binding transcriptional regulator</fullName>
    </submittedName>
</protein>
<comment type="caution">
    <text evidence="5">The sequence shown here is derived from an EMBL/GenBank/DDBJ whole genome shotgun (WGS) entry which is preliminary data.</text>
</comment>
<dbReference type="Gene3D" id="3.40.50.2300">
    <property type="match status" value="2"/>
</dbReference>
<evidence type="ECO:0000256" key="1">
    <source>
        <dbReference type="ARBA" id="ARBA00023015"/>
    </source>
</evidence>
<feature type="domain" description="HTH lacI-type" evidence="4">
    <location>
        <begin position="12"/>
        <end position="54"/>
    </location>
</feature>
<dbReference type="PANTHER" id="PTHR30146">
    <property type="entry name" value="LACI-RELATED TRANSCRIPTIONAL REPRESSOR"/>
    <property type="match status" value="1"/>
</dbReference>
<dbReference type="EMBL" id="JBHSML010000012">
    <property type="protein sequence ID" value="MFC5517924.1"/>
    <property type="molecule type" value="Genomic_DNA"/>
</dbReference>
<sequence length="352" mass="38201">MAHSRGPTTYRPTLDGIAKESGVSRATVDRVLNDRGSQVRAQTRQAVLDAVARLSAAAGPGPSQTADPRENSVRIDMVMPVSQDAFFMTLRHEMSRQAASRGDVDLMIHDVAGSSPTEIAGALLNIRSDAQGLGLISMDHPLIRDAIRTLAQRGVKVVTLVSDIQSVPKIGYVGIDNRSAGRLAGYLASTIVGKGQHKVGVIHGLVTFRGQEEREMGFRHFLSEQTDLVIAGAGQTEPDPGHDYAITRDLIAQHPDLSVIYNMSSGNRDVVQALADSGCGDTIAFVGHDLTSYTKQALLSGQMNFVIDQNPRVQVREAYEQLVRADRGLPWNSHPLRLQIICRENIPDDELL</sequence>
<proteinExistence type="predicted"/>
<dbReference type="InterPro" id="IPR010982">
    <property type="entry name" value="Lambda_DNA-bd_dom_sf"/>
</dbReference>
<reference evidence="6" key="1">
    <citation type="journal article" date="2019" name="Int. J. Syst. Evol. Microbiol.">
        <title>The Global Catalogue of Microorganisms (GCM) 10K type strain sequencing project: providing services to taxonomists for standard genome sequencing and annotation.</title>
        <authorList>
            <consortium name="The Broad Institute Genomics Platform"/>
            <consortium name="The Broad Institute Genome Sequencing Center for Infectious Disease"/>
            <person name="Wu L."/>
            <person name="Ma J."/>
        </authorList>
    </citation>
    <scope>NUCLEOTIDE SEQUENCE [LARGE SCALE GENOMIC DNA]</scope>
    <source>
        <strain evidence="6">KACC 12633</strain>
    </source>
</reference>
<dbReference type="CDD" id="cd01392">
    <property type="entry name" value="HTH_LacI"/>
    <property type="match status" value="1"/>
</dbReference>
<dbReference type="Pfam" id="PF00356">
    <property type="entry name" value="LacI"/>
    <property type="match status" value="1"/>
</dbReference>
<dbReference type="InterPro" id="IPR000843">
    <property type="entry name" value="HTH_LacI"/>
</dbReference>
<dbReference type="Pfam" id="PF13407">
    <property type="entry name" value="Peripla_BP_4"/>
    <property type="match status" value="1"/>
</dbReference>
<dbReference type="PROSITE" id="PS50932">
    <property type="entry name" value="HTH_LACI_2"/>
    <property type="match status" value="1"/>
</dbReference>
<evidence type="ECO:0000313" key="6">
    <source>
        <dbReference type="Proteomes" id="UP001596150"/>
    </source>
</evidence>
<dbReference type="InterPro" id="IPR028082">
    <property type="entry name" value="Peripla_BP_I"/>
</dbReference>
<evidence type="ECO:0000256" key="3">
    <source>
        <dbReference type="ARBA" id="ARBA00023163"/>
    </source>
</evidence>
<dbReference type="Gene3D" id="1.10.260.40">
    <property type="entry name" value="lambda repressor-like DNA-binding domains"/>
    <property type="match status" value="1"/>
</dbReference>
<accession>A0ABW0Q0Q4</accession>
<evidence type="ECO:0000256" key="2">
    <source>
        <dbReference type="ARBA" id="ARBA00023125"/>
    </source>
</evidence>
<keyword evidence="6" id="KW-1185">Reference proteome</keyword>
<dbReference type="InterPro" id="IPR025997">
    <property type="entry name" value="SBP_2_dom"/>
</dbReference>
<dbReference type="GO" id="GO:0003677">
    <property type="term" value="F:DNA binding"/>
    <property type="evidence" value="ECO:0007669"/>
    <property type="project" value="UniProtKB-KW"/>
</dbReference>
<dbReference type="Proteomes" id="UP001596150">
    <property type="component" value="Unassembled WGS sequence"/>
</dbReference>
<dbReference type="RefSeq" id="WP_266345309.1">
    <property type="nucleotide sequence ID" value="NZ_JAPKNH010000007.1"/>
</dbReference>
<dbReference type="SUPFAM" id="SSF53822">
    <property type="entry name" value="Periplasmic binding protein-like I"/>
    <property type="match status" value="1"/>
</dbReference>
<dbReference type="SMART" id="SM00354">
    <property type="entry name" value="HTH_LACI"/>
    <property type="match status" value="1"/>
</dbReference>
<evidence type="ECO:0000313" key="5">
    <source>
        <dbReference type="EMBL" id="MFC5517924.1"/>
    </source>
</evidence>
<organism evidence="5 6">
    <name type="scientific">Kaistia terrae</name>
    <dbReference type="NCBI Taxonomy" id="537017"/>
    <lineage>
        <taxon>Bacteria</taxon>
        <taxon>Pseudomonadati</taxon>
        <taxon>Pseudomonadota</taxon>
        <taxon>Alphaproteobacteria</taxon>
        <taxon>Hyphomicrobiales</taxon>
        <taxon>Kaistiaceae</taxon>
        <taxon>Kaistia</taxon>
    </lineage>
</organism>